<name>X0WN87_9ZZZZ</name>
<comment type="caution">
    <text evidence="2">The sequence shown here is derived from an EMBL/GenBank/DDBJ whole genome shotgun (WGS) entry which is preliminary data.</text>
</comment>
<feature type="domain" description="DUF6798" evidence="1">
    <location>
        <begin position="124"/>
        <end position="157"/>
    </location>
</feature>
<dbReference type="InterPro" id="IPR046477">
    <property type="entry name" value="DUF6798"/>
</dbReference>
<sequence>MLASALLVSLGLQGLFQLVAALLGRPPAAIDFVRAAPLAMLPLYVMAAQTITNLFRLSRRGKMVRWGCVGLLAVWMIPSDNLRVPRHGAYELMTAHVPEANIPARFRKRVRKRAGRRARRAELARIAQWARSNTSADAVFVTGEPEFRMLSRRSIVAGQDVRWTFYLAPRRLAGWMARAERLRLLLEPPTGRADAEALHKFIIDLAGEQGTQWKGVDEWYAILDADAAPEESAWLKYVPAAENAWGKYCVVAR</sequence>
<feature type="non-terminal residue" evidence="2">
    <location>
        <position position="253"/>
    </location>
</feature>
<accession>X0WN87</accession>
<dbReference type="Pfam" id="PF20604">
    <property type="entry name" value="DUF6798"/>
    <property type="match status" value="1"/>
</dbReference>
<dbReference type="AlphaFoldDB" id="X0WN87"/>
<dbReference type="EMBL" id="BARS01038838">
    <property type="protein sequence ID" value="GAG14166.1"/>
    <property type="molecule type" value="Genomic_DNA"/>
</dbReference>
<evidence type="ECO:0000313" key="2">
    <source>
        <dbReference type="EMBL" id="GAG14166.1"/>
    </source>
</evidence>
<protein>
    <recommendedName>
        <fullName evidence="1">DUF6798 domain-containing protein</fullName>
    </recommendedName>
</protein>
<organism evidence="2">
    <name type="scientific">marine sediment metagenome</name>
    <dbReference type="NCBI Taxonomy" id="412755"/>
    <lineage>
        <taxon>unclassified sequences</taxon>
        <taxon>metagenomes</taxon>
        <taxon>ecological metagenomes</taxon>
    </lineage>
</organism>
<evidence type="ECO:0000259" key="1">
    <source>
        <dbReference type="Pfam" id="PF20604"/>
    </source>
</evidence>
<gene>
    <name evidence="2" type="ORF">S01H1_59383</name>
</gene>
<reference evidence="2" key="1">
    <citation type="journal article" date="2014" name="Front. Microbiol.">
        <title>High frequency of phylogenetically diverse reductive dehalogenase-homologous genes in deep subseafloor sedimentary metagenomes.</title>
        <authorList>
            <person name="Kawai M."/>
            <person name="Futagami T."/>
            <person name="Toyoda A."/>
            <person name="Takaki Y."/>
            <person name="Nishi S."/>
            <person name="Hori S."/>
            <person name="Arai W."/>
            <person name="Tsubouchi T."/>
            <person name="Morono Y."/>
            <person name="Uchiyama I."/>
            <person name="Ito T."/>
            <person name="Fujiyama A."/>
            <person name="Inagaki F."/>
            <person name="Takami H."/>
        </authorList>
    </citation>
    <scope>NUCLEOTIDE SEQUENCE</scope>
    <source>
        <strain evidence="2">Expedition CK06-06</strain>
    </source>
</reference>
<proteinExistence type="predicted"/>